<dbReference type="GO" id="GO:0000160">
    <property type="term" value="P:phosphorelay signal transduction system"/>
    <property type="evidence" value="ECO:0007669"/>
    <property type="project" value="InterPro"/>
</dbReference>
<dbReference type="GO" id="GO:0016301">
    <property type="term" value="F:kinase activity"/>
    <property type="evidence" value="ECO:0007669"/>
    <property type="project" value="UniProtKB-KW"/>
</dbReference>
<name>A0A0C1U241_9BACT</name>
<dbReference type="InterPro" id="IPR006675">
    <property type="entry name" value="HDIG_dom"/>
</dbReference>
<dbReference type="SMART" id="SM00448">
    <property type="entry name" value="REC"/>
    <property type="match status" value="1"/>
</dbReference>
<dbReference type="RefSeq" id="WP_039643936.1">
    <property type="nucleotide sequence ID" value="NZ_JXBL01000001.1"/>
</dbReference>
<dbReference type="SMART" id="SM00471">
    <property type="entry name" value="HDc"/>
    <property type="match status" value="1"/>
</dbReference>
<dbReference type="InterPro" id="IPR052020">
    <property type="entry name" value="Cyclic_di-GMP/3'3'-cGAMP_PDE"/>
</dbReference>
<keyword evidence="1" id="KW-0597">Phosphoprotein</keyword>
<evidence type="ECO:0000259" key="2">
    <source>
        <dbReference type="PROSITE" id="PS50110"/>
    </source>
</evidence>
<organism evidence="4 5">
    <name type="scientific">Geobacter soli</name>
    <dbReference type="NCBI Taxonomy" id="1510391"/>
    <lineage>
        <taxon>Bacteria</taxon>
        <taxon>Pseudomonadati</taxon>
        <taxon>Thermodesulfobacteriota</taxon>
        <taxon>Desulfuromonadia</taxon>
        <taxon>Geobacterales</taxon>
        <taxon>Geobacteraceae</taxon>
        <taxon>Geobacter</taxon>
    </lineage>
</organism>
<dbReference type="EMBL" id="JXBL01000001">
    <property type="protein sequence ID" value="KIE41885.1"/>
    <property type="molecule type" value="Genomic_DNA"/>
</dbReference>
<dbReference type="SUPFAM" id="SSF109604">
    <property type="entry name" value="HD-domain/PDEase-like"/>
    <property type="match status" value="1"/>
</dbReference>
<sequence>MSVSILFVDDEEHILTSLVRLFAGTGMNVLRAGSAVEAMPLFERHEIAVVVADNMMPGMRGVQLFSRLKDSAPQAVKILMTSYADLPSALEAINRGEVYRFVVKPWDNDELVAIVEQSVHRYLTLSTLAREDEAVIQGLAQTIELKDPYTRGHCGRVASYALMIADELRLSQQMLKDIRYGSWLHDCGKIGVPETILNFGGPVAAREFDTIKKHPVWGAEVARQAHLATTVVEIVLHHHERFDGDGYPQGLAGEAIPLAARIVAVADVYDALTTERPYRRAYSWQKGIEILLSMKGNALDPALVDCLVDALKKRKLLPDDCGGGNRSHG</sequence>
<keyword evidence="4" id="KW-0418">Kinase</keyword>
<evidence type="ECO:0000259" key="3">
    <source>
        <dbReference type="PROSITE" id="PS51832"/>
    </source>
</evidence>
<dbReference type="Proteomes" id="UP000031433">
    <property type="component" value="Unassembled WGS sequence"/>
</dbReference>
<dbReference type="CDD" id="cd17569">
    <property type="entry name" value="REC_HupR-like"/>
    <property type="match status" value="1"/>
</dbReference>
<evidence type="ECO:0000256" key="1">
    <source>
        <dbReference type="PROSITE-ProRule" id="PRU00169"/>
    </source>
</evidence>
<evidence type="ECO:0000313" key="4">
    <source>
        <dbReference type="EMBL" id="KIE41885.1"/>
    </source>
</evidence>
<comment type="caution">
    <text evidence="4">The sequence shown here is derived from an EMBL/GenBank/DDBJ whole genome shotgun (WGS) entry which is preliminary data.</text>
</comment>
<dbReference type="Pfam" id="PF13487">
    <property type="entry name" value="HD_5"/>
    <property type="match status" value="1"/>
</dbReference>
<dbReference type="Gene3D" id="1.10.3210.10">
    <property type="entry name" value="Hypothetical protein af1432"/>
    <property type="match status" value="1"/>
</dbReference>
<keyword evidence="5" id="KW-1185">Reference proteome</keyword>
<dbReference type="Pfam" id="PF00072">
    <property type="entry name" value="Response_reg"/>
    <property type="match status" value="1"/>
</dbReference>
<evidence type="ECO:0000313" key="5">
    <source>
        <dbReference type="Proteomes" id="UP000031433"/>
    </source>
</evidence>
<feature type="modified residue" description="4-aspartylphosphate" evidence="1">
    <location>
        <position position="53"/>
    </location>
</feature>
<proteinExistence type="predicted"/>
<dbReference type="InterPro" id="IPR003607">
    <property type="entry name" value="HD/PDEase_dom"/>
</dbReference>
<dbReference type="PANTHER" id="PTHR45228:SF8">
    <property type="entry name" value="TWO-COMPONENT RESPONSE REGULATOR-RELATED"/>
    <property type="match status" value="1"/>
</dbReference>
<accession>A0A0C1U241</accession>
<dbReference type="PROSITE" id="PS51832">
    <property type="entry name" value="HD_GYP"/>
    <property type="match status" value="1"/>
</dbReference>
<dbReference type="InterPro" id="IPR001789">
    <property type="entry name" value="Sig_transdc_resp-reg_receiver"/>
</dbReference>
<feature type="domain" description="HD-GYP" evidence="3">
    <location>
        <begin position="128"/>
        <end position="323"/>
    </location>
</feature>
<feature type="domain" description="Response regulatory" evidence="2">
    <location>
        <begin position="4"/>
        <end position="119"/>
    </location>
</feature>
<dbReference type="SUPFAM" id="SSF52172">
    <property type="entry name" value="CheY-like"/>
    <property type="match status" value="1"/>
</dbReference>
<reference evidence="4 5" key="1">
    <citation type="submission" date="2015-01" db="EMBL/GenBank/DDBJ databases">
        <title>Genome sequence of the anaerobic bacterium Geobacter soli GSS01, a dissimilatory Fe(III) reducer from soil.</title>
        <authorList>
            <person name="Yang G."/>
            <person name="Zhou S."/>
        </authorList>
    </citation>
    <scope>NUCLEOTIDE SEQUENCE [LARGE SCALE GENOMIC DNA]</scope>
    <source>
        <strain evidence="4 5">GSS01</strain>
    </source>
</reference>
<dbReference type="Gene3D" id="3.40.50.2300">
    <property type="match status" value="1"/>
</dbReference>
<dbReference type="InterPro" id="IPR037522">
    <property type="entry name" value="HD_GYP_dom"/>
</dbReference>
<dbReference type="AlphaFoldDB" id="A0A0C1U241"/>
<dbReference type="NCBIfam" id="TIGR00277">
    <property type="entry name" value="HDIG"/>
    <property type="match status" value="1"/>
</dbReference>
<gene>
    <name evidence="4" type="ORF">SE37_04200</name>
</gene>
<keyword evidence="4" id="KW-0808">Transferase</keyword>
<protein>
    <submittedName>
        <fullName evidence="4">Histidine kinase</fullName>
    </submittedName>
</protein>
<dbReference type="CDD" id="cd00077">
    <property type="entry name" value="HDc"/>
    <property type="match status" value="1"/>
</dbReference>
<dbReference type="PANTHER" id="PTHR45228">
    <property type="entry name" value="CYCLIC DI-GMP PHOSPHODIESTERASE TM_0186-RELATED"/>
    <property type="match status" value="1"/>
</dbReference>
<dbReference type="PROSITE" id="PS50110">
    <property type="entry name" value="RESPONSE_REGULATORY"/>
    <property type="match status" value="1"/>
</dbReference>
<dbReference type="InterPro" id="IPR011006">
    <property type="entry name" value="CheY-like_superfamily"/>
</dbReference>